<reference evidence="10" key="1">
    <citation type="submission" date="2016-10" db="EMBL/GenBank/DDBJ databases">
        <authorList>
            <person name="Varghese N."/>
            <person name="Submissions S."/>
        </authorList>
    </citation>
    <scope>NUCLEOTIDE SEQUENCE [LARGE SCALE GENOMIC DNA]</scope>
    <source>
        <strain evidence="10">CGMCC 1.10658</strain>
    </source>
</reference>
<dbReference type="OrthoDB" id="9793799at2"/>
<name>A0A1G8XET7_9GAMM</name>
<evidence type="ECO:0000256" key="6">
    <source>
        <dbReference type="ARBA" id="ARBA00023136"/>
    </source>
</evidence>
<dbReference type="STRING" id="658219.SAMN05216212_1052"/>
<keyword evidence="10" id="KW-1185">Reference proteome</keyword>
<dbReference type="PANTHER" id="PTHR34582:SF6">
    <property type="entry name" value="UPF0702 TRANSMEMBRANE PROTEIN YCAP"/>
    <property type="match status" value="1"/>
</dbReference>
<evidence type="ECO:0000256" key="7">
    <source>
        <dbReference type="SAM" id="Phobius"/>
    </source>
</evidence>
<dbReference type="RefSeq" id="WP_091509576.1">
    <property type="nucleotide sequence ID" value="NZ_FNFH01000002.1"/>
</dbReference>
<evidence type="ECO:0000256" key="5">
    <source>
        <dbReference type="ARBA" id="ARBA00022989"/>
    </source>
</evidence>
<dbReference type="Proteomes" id="UP000199305">
    <property type="component" value="Unassembled WGS sequence"/>
</dbReference>
<evidence type="ECO:0000313" key="10">
    <source>
        <dbReference type="Proteomes" id="UP000199305"/>
    </source>
</evidence>
<evidence type="ECO:0000259" key="8">
    <source>
        <dbReference type="Pfam" id="PF04239"/>
    </source>
</evidence>
<organism evidence="9 10">
    <name type="scientific">Microbulbifer yueqingensis</name>
    <dbReference type="NCBI Taxonomy" id="658219"/>
    <lineage>
        <taxon>Bacteria</taxon>
        <taxon>Pseudomonadati</taxon>
        <taxon>Pseudomonadota</taxon>
        <taxon>Gammaproteobacteria</taxon>
        <taxon>Cellvibrionales</taxon>
        <taxon>Microbulbiferaceae</taxon>
        <taxon>Microbulbifer</taxon>
    </lineage>
</organism>
<comment type="subcellular location">
    <subcellularLocation>
        <location evidence="1">Cell membrane</location>
        <topology evidence="1">Multi-pass membrane protein</topology>
    </subcellularLocation>
</comment>
<protein>
    <recommendedName>
        <fullName evidence="8">YetF C-terminal domain-containing protein</fullName>
    </recommendedName>
</protein>
<dbReference type="AlphaFoldDB" id="A0A1G8XET7"/>
<dbReference type="InterPro" id="IPR023090">
    <property type="entry name" value="UPF0702_alpha/beta_dom_sf"/>
</dbReference>
<sequence>MFIAEPVADLLLRGLVLTALAMVWVVILVRFNGLRSFSKMTNFDFVMTVAVGSLLAGASQSTSWSAFAQTLTGMAALFLVQYLAARLRSTSETFETLMQNRPVVLMRDGKVIEQALVETRVAKDDLIAKLREANVLDFSEVRAVILETTGDISVLHGDACAENLLQGTRRADR</sequence>
<dbReference type="PANTHER" id="PTHR34582">
    <property type="entry name" value="UPF0702 TRANSMEMBRANE PROTEIN YCAP"/>
    <property type="match status" value="1"/>
</dbReference>
<gene>
    <name evidence="9" type="ORF">SAMN05216212_1052</name>
</gene>
<dbReference type="GO" id="GO:0005886">
    <property type="term" value="C:plasma membrane"/>
    <property type="evidence" value="ECO:0007669"/>
    <property type="project" value="UniProtKB-SubCell"/>
</dbReference>
<comment type="similarity">
    <text evidence="2">Belongs to the UPF0702 family.</text>
</comment>
<feature type="transmembrane region" description="Helical" evidence="7">
    <location>
        <begin position="43"/>
        <end position="60"/>
    </location>
</feature>
<dbReference type="InterPro" id="IPR007353">
    <property type="entry name" value="DUF421"/>
</dbReference>
<evidence type="ECO:0000256" key="2">
    <source>
        <dbReference type="ARBA" id="ARBA00006448"/>
    </source>
</evidence>
<keyword evidence="4 7" id="KW-0812">Transmembrane</keyword>
<evidence type="ECO:0000313" key="9">
    <source>
        <dbReference type="EMBL" id="SDJ88465.1"/>
    </source>
</evidence>
<feature type="domain" description="YetF C-terminal" evidence="8">
    <location>
        <begin position="91"/>
        <end position="158"/>
    </location>
</feature>
<evidence type="ECO:0000256" key="3">
    <source>
        <dbReference type="ARBA" id="ARBA00022475"/>
    </source>
</evidence>
<proteinExistence type="inferred from homology"/>
<keyword evidence="6 7" id="KW-0472">Membrane</keyword>
<dbReference type="EMBL" id="FNFH01000002">
    <property type="protein sequence ID" value="SDJ88465.1"/>
    <property type="molecule type" value="Genomic_DNA"/>
</dbReference>
<accession>A0A1G8XET7</accession>
<feature type="transmembrane region" description="Helical" evidence="7">
    <location>
        <begin position="12"/>
        <end position="31"/>
    </location>
</feature>
<dbReference type="Gene3D" id="3.30.240.20">
    <property type="entry name" value="bsu07140 like domains"/>
    <property type="match status" value="1"/>
</dbReference>
<keyword evidence="3" id="KW-1003">Cell membrane</keyword>
<evidence type="ECO:0000256" key="1">
    <source>
        <dbReference type="ARBA" id="ARBA00004651"/>
    </source>
</evidence>
<evidence type="ECO:0000256" key="4">
    <source>
        <dbReference type="ARBA" id="ARBA00022692"/>
    </source>
</evidence>
<keyword evidence="5 7" id="KW-1133">Transmembrane helix</keyword>
<dbReference type="Pfam" id="PF04239">
    <property type="entry name" value="DUF421"/>
    <property type="match status" value="1"/>
</dbReference>